<dbReference type="EMBL" id="JAEMNV010000007">
    <property type="protein sequence ID" value="MBJ8341538.1"/>
    <property type="molecule type" value="Genomic_DNA"/>
</dbReference>
<sequence>MEFIQVAAGEGTCTVRVDGPVGTHVVVLLPGKSDPATVFDKVCERLHNSGLRTVVPEAIDGIDEAAVIGILDGLKLGWANLVGSREGADLAWLLAARSFGRFQSLVVADRGHPAVPDSEGRVLDSTCPAVELPTTVMIGSSRERVQADVSGRHVYSEFRVVQLDGIADIARDASHELATEIVLRTSSW</sequence>
<organism evidence="1 2">
    <name type="scientific">Antrihabitans stalagmiti</name>
    <dbReference type="NCBI Taxonomy" id="2799499"/>
    <lineage>
        <taxon>Bacteria</taxon>
        <taxon>Bacillati</taxon>
        <taxon>Actinomycetota</taxon>
        <taxon>Actinomycetes</taxon>
        <taxon>Mycobacteriales</taxon>
        <taxon>Nocardiaceae</taxon>
        <taxon>Antrihabitans</taxon>
    </lineage>
</organism>
<proteinExistence type="predicted"/>
<accession>A0A934U643</accession>
<keyword evidence="1" id="KW-0378">Hydrolase</keyword>
<keyword evidence="2" id="KW-1185">Reference proteome</keyword>
<evidence type="ECO:0000313" key="2">
    <source>
        <dbReference type="Proteomes" id="UP000655868"/>
    </source>
</evidence>
<gene>
    <name evidence="1" type="ORF">JGU71_21870</name>
</gene>
<dbReference type="RefSeq" id="WP_199706480.1">
    <property type="nucleotide sequence ID" value="NZ_JAEMNV010000007.1"/>
</dbReference>
<evidence type="ECO:0000313" key="1">
    <source>
        <dbReference type="EMBL" id="MBJ8341538.1"/>
    </source>
</evidence>
<dbReference type="InterPro" id="IPR029058">
    <property type="entry name" value="AB_hydrolase_fold"/>
</dbReference>
<dbReference type="Proteomes" id="UP000655868">
    <property type="component" value="Unassembled WGS sequence"/>
</dbReference>
<comment type="caution">
    <text evidence="1">The sequence shown here is derived from an EMBL/GenBank/DDBJ whole genome shotgun (WGS) entry which is preliminary data.</text>
</comment>
<dbReference type="GO" id="GO:0016787">
    <property type="term" value="F:hydrolase activity"/>
    <property type="evidence" value="ECO:0007669"/>
    <property type="project" value="UniProtKB-KW"/>
</dbReference>
<reference evidence="1" key="1">
    <citation type="submission" date="2020-12" db="EMBL/GenBank/DDBJ databases">
        <title>Antrihabitans popcorni sp. nov. and Antrihabitans auranticaus sp. nov., isolated from a larva cave.</title>
        <authorList>
            <person name="Lee S.D."/>
            <person name="Kim I.S."/>
        </authorList>
    </citation>
    <scope>NUCLEOTIDE SEQUENCE</scope>
    <source>
        <strain evidence="1">YC3-6</strain>
    </source>
</reference>
<name>A0A934U643_9NOCA</name>
<dbReference type="SUPFAM" id="SSF53474">
    <property type="entry name" value="alpha/beta-Hydrolases"/>
    <property type="match status" value="1"/>
</dbReference>
<protein>
    <submittedName>
        <fullName evidence="1">Alpha/beta hydrolase</fullName>
    </submittedName>
</protein>
<dbReference type="Gene3D" id="3.40.50.1820">
    <property type="entry name" value="alpha/beta hydrolase"/>
    <property type="match status" value="1"/>
</dbReference>
<dbReference type="AlphaFoldDB" id="A0A934U643"/>